<accession>A0A1I5T498</accession>
<evidence type="ECO:0000259" key="2">
    <source>
        <dbReference type="PROSITE" id="PS50937"/>
    </source>
</evidence>
<feature type="domain" description="HTH merR-type" evidence="2">
    <location>
        <begin position="8"/>
        <end position="76"/>
    </location>
</feature>
<dbReference type="GO" id="GO:0003700">
    <property type="term" value="F:DNA-binding transcription factor activity"/>
    <property type="evidence" value="ECO:0007669"/>
    <property type="project" value="InterPro"/>
</dbReference>
<dbReference type="EMBL" id="FOWW01000003">
    <property type="protein sequence ID" value="SFP77849.1"/>
    <property type="molecule type" value="Genomic_DNA"/>
</dbReference>
<evidence type="ECO:0000313" key="4">
    <source>
        <dbReference type="Proteomes" id="UP000198727"/>
    </source>
</evidence>
<dbReference type="PRINTS" id="PR00040">
    <property type="entry name" value="HTHMERR"/>
</dbReference>
<dbReference type="RefSeq" id="WP_092530018.1">
    <property type="nucleotide sequence ID" value="NZ_FOWW01000003.1"/>
</dbReference>
<dbReference type="InterPro" id="IPR047057">
    <property type="entry name" value="MerR_fam"/>
</dbReference>
<dbReference type="Gene3D" id="1.10.1660.10">
    <property type="match status" value="1"/>
</dbReference>
<dbReference type="GO" id="GO:0003677">
    <property type="term" value="F:DNA binding"/>
    <property type="evidence" value="ECO:0007669"/>
    <property type="project" value="UniProtKB-KW"/>
</dbReference>
<dbReference type="PANTHER" id="PTHR30204">
    <property type="entry name" value="REDOX-CYCLING DRUG-SENSING TRANSCRIPTIONAL ACTIVATOR SOXR"/>
    <property type="match status" value="1"/>
</dbReference>
<proteinExistence type="predicted"/>
<evidence type="ECO:0000256" key="1">
    <source>
        <dbReference type="ARBA" id="ARBA00023125"/>
    </source>
</evidence>
<dbReference type="Proteomes" id="UP000198727">
    <property type="component" value="Unassembled WGS sequence"/>
</dbReference>
<dbReference type="AlphaFoldDB" id="A0A1I5T498"/>
<dbReference type="InterPro" id="IPR009061">
    <property type="entry name" value="DNA-bd_dom_put_sf"/>
</dbReference>
<organism evidence="3 4">
    <name type="scientific">Amycolatopsis arida</name>
    <dbReference type="NCBI Taxonomy" id="587909"/>
    <lineage>
        <taxon>Bacteria</taxon>
        <taxon>Bacillati</taxon>
        <taxon>Actinomycetota</taxon>
        <taxon>Actinomycetes</taxon>
        <taxon>Pseudonocardiales</taxon>
        <taxon>Pseudonocardiaceae</taxon>
        <taxon>Amycolatopsis</taxon>
    </lineage>
</organism>
<dbReference type="InterPro" id="IPR000551">
    <property type="entry name" value="MerR-type_HTH_dom"/>
</dbReference>
<evidence type="ECO:0000313" key="3">
    <source>
        <dbReference type="EMBL" id="SFP77849.1"/>
    </source>
</evidence>
<dbReference type="PANTHER" id="PTHR30204:SF93">
    <property type="entry name" value="HTH MERR-TYPE DOMAIN-CONTAINING PROTEIN"/>
    <property type="match status" value="1"/>
</dbReference>
<protein>
    <submittedName>
        <fullName evidence="3">DNA-binding transcriptional regulator, MerR family</fullName>
    </submittedName>
</protein>
<keyword evidence="1 3" id="KW-0238">DNA-binding</keyword>
<dbReference type="PROSITE" id="PS50937">
    <property type="entry name" value="HTH_MERR_2"/>
    <property type="match status" value="1"/>
</dbReference>
<gene>
    <name evidence="3" type="ORF">SAMN05421810_103386</name>
</gene>
<dbReference type="Pfam" id="PF13411">
    <property type="entry name" value="MerR_1"/>
    <property type="match status" value="1"/>
</dbReference>
<dbReference type="SUPFAM" id="SSF46955">
    <property type="entry name" value="Putative DNA-binding domain"/>
    <property type="match status" value="1"/>
</dbReference>
<dbReference type="OrthoDB" id="3830374at2"/>
<name>A0A1I5T498_9PSEU</name>
<keyword evidence="4" id="KW-1185">Reference proteome</keyword>
<sequence>MNSGAVTEYRVDELARVAGTTVGNVRVYQDRGLLPPPLRRGRVAVYTEAHLARLRLVLGMLRRGYTFAQIREMISAWESGRDLADVLGLEEVLTQPWTDEVPQRLGRDDVARELGGAELVERLCKLGVLEPEDDDVLVRSPRLLQAGRELLAAGVPMPAVLDIAERMRQHTDELAALFLRMVDDHVLPDREGWTPTAEEVPALTEHAKRLRPLAQSAVAASLARSMSEALAAWLADRFGPLLRPPDPAERGATLRE</sequence>
<dbReference type="SMART" id="SM00422">
    <property type="entry name" value="HTH_MERR"/>
    <property type="match status" value="1"/>
</dbReference>
<dbReference type="STRING" id="587909.SAMN05421810_103386"/>
<reference evidence="4" key="1">
    <citation type="submission" date="2016-10" db="EMBL/GenBank/DDBJ databases">
        <authorList>
            <person name="Varghese N."/>
            <person name="Submissions S."/>
        </authorList>
    </citation>
    <scope>NUCLEOTIDE SEQUENCE [LARGE SCALE GENOMIC DNA]</scope>
    <source>
        <strain evidence="4">CGMCC 4.5579</strain>
    </source>
</reference>
<dbReference type="CDD" id="cd04778">
    <property type="entry name" value="HTH_MerR-like_sg2"/>
    <property type="match status" value="1"/>
</dbReference>